<sequence length="1285" mass="140491">MEIDSIIPCPSNFTLQKNSQRRGPHFITCLSSDATPSRWREPGPMIDSTGATCYWQTVENETDQLLQRWKRGLGKTIAKLLKLTQDAGDEDWRLTDFPKDYKLYRYIKGEREDVYLVGSESVAKFRTANEFSPHLHWLCTRDSSDNGKNDCKCKYCSRSTRQSIINSSLGLNSKSVATSPHMDHKLSSHNKRKAEEEMAKENLRKRPTSDANGPRTTSRATINKPSQVSQKPLPAYVLSSVASGGGSGRKQTFLGPYVNKDRDRDLSELKCSFRMAEVVWCKLDHPIDGAKEDQPDLMIEYWPGVCEERVLVSLPQVFPKDTQTGPPQTKKSSEKSSPLTLKVQQNYQWRVRLLGTSDIFSKDESELLAFLNYSPPPDLYKLPIKPHTLKHIHDGHETDRPTIASFGTISEAITTYALSLQITVHIKKNFTLMDRYDISFLKRLEALGENLPLEDVQILYEDSTLPWYQYMWWGAEKIWSGEMIRLIVSAEDLPKGLRPITQGNHPRCFFLKINGIYRDDQGKGMVKGPIFEMAPIAQREIDKADKSPEFDEKIGQPGVQQLTRYMPEPPIGYFFRRLTPIGKEHHLVLQHIAGRYYPPQSLKILPTALITEGWERLTDCHSTERRSLSLCGMTEGKWLHMHCDTWASDRKESFKTAEAAAERDLLSFTSLVAPSNSLKTNEPPVTTESTPMNASEGQAAEMSANTDANGDQDIVMANADDKPNLIKDTTADANVVSRVGLGDKQTGQTSANDLLTFGSSVAQVEEQNTSQPQSQPTQENSNPEALSTAPHTDPILMGIGDEKTTSELRAMVAQLVDHDIGGLGVNETPTHTDPTLLGTTEPIISSQPEGMLLDFPGSDLNFNQPASSLVYTDPSLLQAGEMMKSSALRTIVAGLAAAQDTSSNTQNPVATEFNRSLPEQAFSAGIDTGPTALNNPPEQRGLATPTGLSDNNLTVTLPLAPASIAPTDGSSDTNTVTNPVHSPAEVADQSPGSSTNQLLETGSALSKDKHIMVEPKVSDQPANDSAREISAPPTLVPGLSQGAVTSGPVGLPTSGPMPHAGVLEANTHDNGQESTSAIQRVTPANVELDNNAIPFPPVSIELSSSALGSHQQLNIIPGLAHSNTPGIPSLANTDSNSMISSTLNTTQSIVDDVNGSTSAIDMSKVTEGPHSTNVNLIASSFTAISRETEKNVLPEAETSAQENVIGSSTTELVITEIMKMPDPPHSEVDSLIAKVLLESSSSITVEPTKSDVNLDQNLRDLPHDDEQMLVEEIMKQVDEGSKKLN</sequence>
<accession>A0A9Q3GYQ7</accession>
<name>A0A9Q3GYQ7_9BASI</name>
<feature type="region of interest" description="Disordered" evidence="1">
    <location>
        <begin position="675"/>
        <end position="706"/>
    </location>
</feature>
<feature type="domain" description="Cryptic loci regulator 2 C-terminal" evidence="2">
    <location>
        <begin position="467"/>
        <end position="598"/>
    </location>
</feature>
<dbReference type="Pfam" id="PF16761">
    <property type="entry name" value="Clr2_transil"/>
    <property type="match status" value="1"/>
</dbReference>
<feature type="compositionally biased region" description="Basic and acidic residues" evidence="1">
    <location>
        <begin position="193"/>
        <end position="208"/>
    </location>
</feature>
<feature type="compositionally biased region" description="Polar residues" evidence="1">
    <location>
        <begin position="209"/>
        <end position="230"/>
    </location>
</feature>
<evidence type="ECO:0000313" key="5">
    <source>
        <dbReference type="Proteomes" id="UP000765509"/>
    </source>
</evidence>
<dbReference type="Pfam" id="PF10383">
    <property type="entry name" value="Clr2"/>
    <property type="match status" value="1"/>
</dbReference>
<feature type="domain" description="Cryptic loci regulator 2 N-terminal" evidence="3">
    <location>
        <begin position="92"/>
        <end position="156"/>
    </location>
</feature>
<evidence type="ECO:0000256" key="1">
    <source>
        <dbReference type="SAM" id="MobiDB-lite"/>
    </source>
</evidence>
<organism evidence="4 5">
    <name type="scientific">Austropuccinia psidii MF-1</name>
    <dbReference type="NCBI Taxonomy" id="1389203"/>
    <lineage>
        <taxon>Eukaryota</taxon>
        <taxon>Fungi</taxon>
        <taxon>Dikarya</taxon>
        <taxon>Basidiomycota</taxon>
        <taxon>Pucciniomycotina</taxon>
        <taxon>Pucciniomycetes</taxon>
        <taxon>Pucciniales</taxon>
        <taxon>Sphaerophragmiaceae</taxon>
        <taxon>Austropuccinia</taxon>
    </lineage>
</organism>
<reference evidence="4" key="1">
    <citation type="submission" date="2021-03" db="EMBL/GenBank/DDBJ databases">
        <title>Draft genome sequence of rust myrtle Austropuccinia psidii MF-1, a brazilian biotype.</title>
        <authorList>
            <person name="Quecine M.C."/>
            <person name="Pachon D.M.R."/>
            <person name="Bonatelli M.L."/>
            <person name="Correr F.H."/>
            <person name="Franceschini L.M."/>
            <person name="Leite T.F."/>
            <person name="Margarido G.R.A."/>
            <person name="Almeida C.A."/>
            <person name="Ferrarezi J.A."/>
            <person name="Labate C.A."/>
        </authorList>
    </citation>
    <scope>NUCLEOTIDE SEQUENCE</scope>
    <source>
        <strain evidence="4">MF-1</strain>
    </source>
</reference>
<feature type="compositionally biased region" description="Polar residues" evidence="1">
    <location>
        <begin position="968"/>
        <end position="980"/>
    </location>
</feature>
<feature type="compositionally biased region" description="Polar residues" evidence="1">
    <location>
        <begin position="321"/>
        <end position="337"/>
    </location>
</feature>
<gene>
    <name evidence="4" type="ORF">O181_025018</name>
</gene>
<dbReference type="EMBL" id="AVOT02008097">
    <property type="protein sequence ID" value="MBW0485303.1"/>
    <property type="molecule type" value="Genomic_DNA"/>
</dbReference>
<comment type="caution">
    <text evidence="4">The sequence shown here is derived from an EMBL/GenBank/DDBJ whole genome shotgun (WGS) entry which is preliminary data.</text>
</comment>
<dbReference type="InterPro" id="IPR018839">
    <property type="entry name" value="Tscrpt-silencing_Clr2_C"/>
</dbReference>
<proteinExistence type="predicted"/>
<dbReference type="Proteomes" id="UP000765509">
    <property type="component" value="Unassembled WGS sequence"/>
</dbReference>
<dbReference type="GO" id="GO:0031934">
    <property type="term" value="C:mating-type region heterochromatin"/>
    <property type="evidence" value="ECO:0007669"/>
    <property type="project" value="TreeGrafter"/>
</dbReference>
<keyword evidence="5" id="KW-1185">Reference proteome</keyword>
<dbReference type="PANTHER" id="PTHR38046:SF1">
    <property type="entry name" value="CRYPTIC LOCI REGULATOR 2"/>
    <property type="match status" value="1"/>
</dbReference>
<feature type="region of interest" description="Disordered" evidence="1">
    <location>
        <begin position="922"/>
        <end position="998"/>
    </location>
</feature>
<dbReference type="PANTHER" id="PTHR38046">
    <property type="entry name" value="CRYPTIC LOCI REGULATOR 2"/>
    <property type="match status" value="1"/>
</dbReference>
<dbReference type="GO" id="GO:0070824">
    <property type="term" value="C:SHREC complex"/>
    <property type="evidence" value="ECO:0007669"/>
    <property type="project" value="InterPro"/>
</dbReference>
<feature type="compositionally biased region" description="Polar residues" evidence="1">
    <location>
        <begin position="946"/>
        <end position="955"/>
    </location>
</feature>
<feature type="region of interest" description="Disordered" evidence="1">
    <location>
        <begin position="318"/>
        <end position="337"/>
    </location>
</feature>
<dbReference type="InterPro" id="IPR038986">
    <property type="entry name" value="Clr2"/>
</dbReference>
<evidence type="ECO:0000259" key="2">
    <source>
        <dbReference type="Pfam" id="PF10383"/>
    </source>
</evidence>
<feature type="region of interest" description="Disordered" evidence="1">
    <location>
        <begin position="763"/>
        <end position="795"/>
    </location>
</feature>
<protein>
    <recommendedName>
        <fullName evidence="6">Cryptic loci regulator 2 N-terminal domain-containing protein</fullName>
    </recommendedName>
</protein>
<dbReference type="OrthoDB" id="2421327at2759"/>
<feature type="region of interest" description="Disordered" evidence="1">
    <location>
        <begin position="171"/>
        <end position="231"/>
    </location>
</feature>
<dbReference type="GO" id="GO:0030466">
    <property type="term" value="P:silent mating-type cassette heterochromatin formation"/>
    <property type="evidence" value="ECO:0007669"/>
    <property type="project" value="TreeGrafter"/>
</dbReference>
<dbReference type="GO" id="GO:0033553">
    <property type="term" value="C:rDNA heterochromatin"/>
    <property type="evidence" value="ECO:0007669"/>
    <property type="project" value="TreeGrafter"/>
</dbReference>
<dbReference type="InterPro" id="IPR031915">
    <property type="entry name" value="Clr2_N"/>
</dbReference>
<evidence type="ECO:0008006" key="6">
    <source>
        <dbReference type="Google" id="ProtNLM"/>
    </source>
</evidence>
<evidence type="ECO:0000259" key="3">
    <source>
        <dbReference type="Pfam" id="PF16761"/>
    </source>
</evidence>
<feature type="compositionally biased region" description="Low complexity" evidence="1">
    <location>
        <begin position="765"/>
        <end position="783"/>
    </location>
</feature>
<feature type="compositionally biased region" description="Polar residues" evidence="1">
    <location>
        <begin position="675"/>
        <end position="696"/>
    </location>
</feature>
<evidence type="ECO:0000313" key="4">
    <source>
        <dbReference type="EMBL" id="MBW0485303.1"/>
    </source>
</evidence>